<sequence>MAQPQRVPATTPAVQHIRAPVQHPGARLISEDELKTERERWRQTVMHEVWNLENAAFERIHAKLEESKEASEIGELKQSFADLQAKVGPELFAQGAERTQRTKDIEDLRQLLQKLPEASEIGELKQSFADLQATVATGSSKLDSAVEELKVKTASLEAAMTDLKGEMALQLQRQEMQVATSITELHQEIGALNRSVPCIQVPAAKESTEAAEGNASLITAQAELLRQFAELEVSVAGHRDAINALKEQEKDFQSKASHSEVEALQEQVRSLRAVAQGRGELELETSVSKLPAYHGDLDQLSKALAEERSERCAALAEVNRLMESIAKAASENGLYHKHRRGRRPEGTHSNWVKQLEKVLEEIKAAAAAFGRSLDKAEGKLCFATRFASRFLRSNQIQANKALVASSSGMLAEVNGKERAMSISSSHTTAYMKAAMAGCTTADGKKLSADKDGFRELCAEGWGWTMLSWKVEQMLPDLPSWMQMVLNCSNAVAVQMTELEAAQQIGLLVCQGSSLPNAVKTVQSSAPRCSPYLESIGQYVKLFGGGKDGRFPIITFLDSIQKHWGQSVSVGQEMLETIILWNCGEASTQMPLLRAGMLAVQLTAPRVVDGQGRLLTKADLERLRQSNMRDKVLEAEGHLQSGWDIYQAGGSSKMLKAFGRLLVRSVLHLCNKEKSGREAICFDSLASIVRKFTEEAKGQQSSASNASARQEDQVVDLLSMQNAGQQALLQNKHLVVGGKSSN</sequence>
<evidence type="ECO:0000313" key="1">
    <source>
        <dbReference type="EMBL" id="OLP78563.1"/>
    </source>
</evidence>
<dbReference type="EMBL" id="LSRX01001595">
    <property type="protein sequence ID" value="OLP78563.1"/>
    <property type="molecule type" value="Genomic_DNA"/>
</dbReference>
<dbReference type="Proteomes" id="UP000186817">
    <property type="component" value="Unassembled WGS sequence"/>
</dbReference>
<keyword evidence="2" id="KW-1185">Reference proteome</keyword>
<accession>A0A1Q9C6K3</accession>
<reference evidence="1 2" key="1">
    <citation type="submission" date="2016-02" db="EMBL/GenBank/DDBJ databases">
        <title>Genome analysis of coral dinoflagellate symbionts highlights evolutionary adaptations to a symbiotic lifestyle.</title>
        <authorList>
            <person name="Aranda M."/>
            <person name="Li Y."/>
            <person name="Liew Y.J."/>
            <person name="Baumgarten S."/>
            <person name="Simakov O."/>
            <person name="Wilson M."/>
            <person name="Piel J."/>
            <person name="Ashoor H."/>
            <person name="Bougouffa S."/>
            <person name="Bajic V.B."/>
            <person name="Ryu T."/>
            <person name="Ravasi T."/>
            <person name="Bayer T."/>
            <person name="Micklem G."/>
            <person name="Kim H."/>
            <person name="Bhak J."/>
            <person name="Lajeunesse T.C."/>
            <person name="Voolstra C.R."/>
        </authorList>
    </citation>
    <scope>NUCLEOTIDE SEQUENCE [LARGE SCALE GENOMIC DNA]</scope>
    <source>
        <strain evidence="1 2">CCMP2467</strain>
    </source>
</reference>
<proteinExistence type="predicted"/>
<dbReference type="OrthoDB" id="10494076at2759"/>
<organism evidence="1 2">
    <name type="scientific">Symbiodinium microadriaticum</name>
    <name type="common">Dinoflagellate</name>
    <name type="synonym">Zooxanthella microadriatica</name>
    <dbReference type="NCBI Taxonomy" id="2951"/>
    <lineage>
        <taxon>Eukaryota</taxon>
        <taxon>Sar</taxon>
        <taxon>Alveolata</taxon>
        <taxon>Dinophyceae</taxon>
        <taxon>Suessiales</taxon>
        <taxon>Symbiodiniaceae</taxon>
        <taxon>Symbiodinium</taxon>
    </lineage>
</organism>
<gene>
    <name evidence="1" type="ORF">AK812_SmicGene41254</name>
</gene>
<comment type="caution">
    <text evidence="1">The sequence shown here is derived from an EMBL/GenBank/DDBJ whole genome shotgun (WGS) entry which is preliminary data.</text>
</comment>
<name>A0A1Q9C6K3_SYMMI</name>
<evidence type="ECO:0000313" key="2">
    <source>
        <dbReference type="Proteomes" id="UP000186817"/>
    </source>
</evidence>
<protein>
    <submittedName>
        <fullName evidence="1">Uncharacterized protein</fullName>
    </submittedName>
</protein>
<dbReference type="AlphaFoldDB" id="A0A1Q9C6K3"/>